<accession>A0A1I6JM85</accession>
<dbReference type="AlphaFoldDB" id="A0A1I6JM85"/>
<reference evidence="1 2" key="1">
    <citation type="submission" date="2016-10" db="EMBL/GenBank/DDBJ databases">
        <authorList>
            <person name="de Groot N.N."/>
        </authorList>
    </citation>
    <scope>NUCLEOTIDE SEQUENCE [LARGE SCALE GENOMIC DNA]</scope>
    <source>
        <strain evidence="1 2">743A</strain>
    </source>
</reference>
<sequence length="43" mass="4977">MNIVSTFLIGKWNNICIEFKDHLMKSNMKAEVIGCVKYYCGFS</sequence>
<evidence type="ECO:0000313" key="1">
    <source>
        <dbReference type="EMBL" id="SFR80088.1"/>
    </source>
</evidence>
<evidence type="ECO:0000313" key="2">
    <source>
        <dbReference type="Proteomes" id="UP000199659"/>
    </source>
</evidence>
<keyword evidence="2" id="KW-1185">Reference proteome</keyword>
<dbReference type="Proteomes" id="UP000199659">
    <property type="component" value="Unassembled WGS sequence"/>
</dbReference>
<dbReference type="EMBL" id="FOYZ01000006">
    <property type="protein sequence ID" value="SFR80088.1"/>
    <property type="molecule type" value="Genomic_DNA"/>
</dbReference>
<organism evidence="1 2">
    <name type="scientific">Anaeromicropila populeti</name>
    <dbReference type="NCBI Taxonomy" id="37658"/>
    <lineage>
        <taxon>Bacteria</taxon>
        <taxon>Bacillati</taxon>
        <taxon>Bacillota</taxon>
        <taxon>Clostridia</taxon>
        <taxon>Lachnospirales</taxon>
        <taxon>Lachnospiraceae</taxon>
        <taxon>Anaeromicropila</taxon>
    </lineage>
</organism>
<protein>
    <submittedName>
        <fullName evidence="1">Uncharacterized protein</fullName>
    </submittedName>
</protein>
<name>A0A1I6JM85_9FIRM</name>
<proteinExistence type="predicted"/>
<gene>
    <name evidence="1" type="ORF">SAMN05661086_01757</name>
</gene>